<name>A0A1Y3B3C9_EURMA</name>
<keyword evidence="2" id="KW-1185">Reference proteome</keyword>
<dbReference type="EMBL" id="MUJZ01045683">
    <property type="protein sequence ID" value="OTF74717.1"/>
    <property type="molecule type" value="Genomic_DNA"/>
</dbReference>
<evidence type="ECO:0000313" key="1">
    <source>
        <dbReference type="EMBL" id="OTF74717.1"/>
    </source>
</evidence>
<protein>
    <submittedName>
        <fullName evidence="1">Uncharacterized protein</fullName>
    </submittedName>
</protein>
<dbReference type="AlphaFoldDB" id="A0A1Y3B3C9"/>
<dbReference type="OrthoDB" id="10505911at2759"/>
<organism evidence="1 2">
    <name type="scientific">Euroglyphus maynei</name>
    <name type="common">Mayne's house dust mite</name>
    <dbReference type="NCBI Taxonomy" id="6958"/>
    <lineage>
        <taxon>Eukaryota</taxon>
        <taxon>Metazoa</taxon>
        <taxon>Ecdysozoa</taxon>
        <taxon>Arthropoda</taxon>
        <taxon>Chelicerata</taxon>
        <taxon>Arachnida</taxon>
        <taxon>Acari</taxon>
        <taxon>Acariformes</taxon>
        <taxon>Sarcoptiformes</taxon>
        <taxon>Astigmata</taxon>
        <taxon>Psoroptidia</taxon>
        <taxon>Analgoidea</taxon>
        <taxon>Pyroglyphidae</taxon>
        <taxon>Pyroglyphinae</taxon>
        <taxon>Euroglyphus</taxon>
    </lineage>
</organism>
<evidence type="ECO:0000313" key="2">
    <source>
        <dbReference type="Proteomes" id="UP000194236"/>
    </source>
</evidence>
<comment type="caution">
    <text evidence="1">The sequence shown here is derived from an EMBL/GenBank/DDBJ whole genome shotgun (WGS) entry which is preliminary data.</text>
</comment>
<reference evidence="1 2" key="1">
    <citation type="submission" date="2017-03" db="EMBL/GenBank/DDBJ databases">
        <title>Genome Survey of Euroglyphus maynei.</title>
        <authorList>
            <person name="Arlian L.G."/>
            <person name="Morgan M.S."/>
            <person name="Rider S.D."/>
        </authorList>
    </citation>
    <scope>NUCLEOTIDE SEQUENCE [LARGE SCALE GENOMIC DNA]</scope>
    <source>
        <strain evidence="1">Arlian Lab</strain>
        <tissue evidence="1">Whole body</tissue>
    </source>
</reference>
<gene>
    <name evidence="1" type="ORF">BLA29_000663</name>
</gene>
<sequence length="347" mass="40516">MAYDVSKRKELENEMNQLLILFERIKCNKNDSNETVQYAQEMAQKIVTKIDVPINYDSQQLLDSMMVSFKEGADLDNSLMFKIRIRNHFVNLLIKQFDNCRFDQNFIDDYVLLYFPLTLNKRRAHLCSYVISVAIWLEHSKLLNSMASYVLENETIVFPQQSMPKNLAKISPKFCAALISRGYFHRHQTGKDYLADWLLTLGNDNSTDIDWKDIQLNAAVRYSILEKPDDSNLHLAILTLIQQKKCHQFTNHFIIDLSTNLSNQITEMNVANNKSNDQPFHIRDELLDHFVMFITMAMKTSLCSQSNQLKKRMIDKFNNNPLLIQIFSDLTEDNTTKPDDTNKTDDY</sequence>
<proteinExistence type="predicted"/>
<dbReference type="Proteomes" id="UP000194236">
    <property type="component" value="Unassembled WGS sequence"/>
</dbReference>
<accession>A0A1Y3B3C9</accession>